<feature type="coiled-coil region" evidence="1">
    <location>
        <begin position="130"/>
        <end position="175"/>
    </location>
</feature>
<sequence>MDAAQAAPAPAAANRATPLFRPEVLHARQAQWLGGIRIGRPLSFSVVTGAALAMAAALIAFACWGEVTRKVTVHGLLLPAGGLIDVAAPQAGVIAEVLVREGDEVQAGQPLLRLKSERITAAGDAALLTAQALAARRASLETERRLTEQNLRQRLDSLQLRQQSLQAEERQALAELDTHRLRLQLARMSLERQQQLAREGFVAAAQVQQRQEEQLDLQLRERNAERNLQALQRDLQAARADRQALETQTHTALAQLDRSLAALGQEATEADGRNGLTLTAPRAARVSALTLGVGQAVQAAQTLVSLVPTAATGAAVDPSALQAQLFAPSRTAGFVQPGQVVWLRYAAFPYQKFGMAEGQVTAVSRSPIAPQDLPSGQAQALVAAAQANEPMYRITVRLPRQTVNTYGNPTPLAAGMSLDADVRQDSRRVWEWLLEPALAAAKRI</sequence>
<proteinExistence type="predicted"/>
<dbReference type="InterPro" id="IPR050739">
    <property type="entry name" value="MFP"/>
</dbReference>
<evidence type="ECO:0000313" key="5">
    <source>
        <dbReference type="EMBL" id="MFG6428697.1"/>
    </source>
</evidence>
<dbReference type="Proteomes" id="UP001606210">
    <property type="component" value="Unassembled WGS sequence"/>
</dbReference>
<evidence type="ECO:0000259" key="4">
    <source>
        <dbReference type="Pfam" id="PF26002"/>
    </source>
</evidence>
<feature type="domain" description="AprE-like beta-barrel" evidence="4">
    <location>
        <begin position="329"/>
        <end position="423"/>
    </location>
</feature>
<reference evidence="5 6" key="1">
    <citation type="submission" date="2024-08" db="EMBL/GenBank/DDBJ databases">
        <authorList>
            <person name="Lu H."/>
        </authorList>
    </citation>
    <scope>NUCLEOTIDE SEQUENCE [LARGE SCALE GENOMIC DNA]</scope>
    <source>
        <strain evidence="5 6">LYH14W</strain>
    </source>
</reference>
<keyword evidence="6" id="KW-1185">Reference proteome</keyword>
<dbReference type="PANTHER" id="PTHR30386">
    <property type="entry name" value="MEMBRANE FUSION SUBUNIT OF EMRAB-TOLC MULTIDRUG EFFLUX PUMP"/>
    <property type="match status" value="1"/>
</dbReference>
<dbReference type="PANTHER" id="PTHR30386:SF28">
    <property type="entry name" value="EXPORTED PROTEIN"/>
    <property type="match status" value="1"/>
</dbReference>
<evidence type="ECO:0000313" key="6">
    <source>
        <dbReference type="Proteomes" id="UP001606210"/>
    </source>
</evidence>
<protein>
    <submittedName>
        <fullName evidence="5">HlyD family secretion protein</fullName>
    </submittedName>
</protein>
<feature type="coiled-coil region" evidence="1">
    <location>
        <begin position="214"/>
        <end position="248"/>
    </location>
</feature>
<gene>
    <name evidence="5" type="ORF">ACG00Y_02165</name>
</gene>
<keyword evidence="2" id="KW-1133">Transmembrane helix</keyword>
<dbReference type="InterPro" id="IPR011053">
    <property type="entry name" value="Single_hybrid_motif"/>
</dbReference>
<dbReference type="InterPro" id="IPR058982">
    <property type="entry name" value="Beta-barrel_AprE"/>
</dbReference>
<dbReference type="Pfam" id="PF26002">
    <property type="entry name" value="Beta-barrel_AprE"/>
    <property type="match status" value="1"/>
</dbReference>
<name>A0ABW7F093_9BURK</name>
<evidence type="ECO:0000256" key="1">
    <source>
        <dbReference type="SAM" id="Coils"/>
    </source>
</evidence>
<dbReference type="Pfam" id="PF00364">
    <property type="entry name" value="Biotin_lipoyl"/>
    <property type="match status" value="1"/>
</dbReference>
<evidence type="ECO:0000256" key="2">
    <source>
        <dbReference type="SAM" id="Phobius"/>
    </source>
</evidence>
<feature type="transmembrane region" description="Helical" evidence="2">
    <location>
        <begin position="42"/>
        <end position="64"/>
    </location>
</feature>
<dbReference type="InterPro" id="IPR000089">
    <property type="entry name" value="Biotin_lipoyl"/>
</dbReference>
<comment type="caution">
    <text evidence="5">The sequence shown here is derived from an EMBL/GenBank/DDBJ whole genome shotgun (WGS) entry which is preliminary data.</text>
</comment>
<dbReference type="PRINTS" id="PR01490">
    <property type="entry name" value="RTXTOXIND"/>
</dbReference>
<keyword evidence="1" id="KW-0175">Coiled coil</keyword>
<keyword evidence="2" id="KW-0472">Membrane</keyword>
<dbReference type="Gene3D" id="2.40.30.170">
    <property type="match status" value="1"/>
</dbReference>
<dbReference type="EMBL" id="JBIGHV010000001">
    <property type="protein sequence ID" value="MFG6428697.1"/>
    <property type="molecule type" value="Genomic_DNA"/>
</dbReference>
<dbReference type="Gene3D" id="2.40.50.100">
    <property type="match status" value="1"/>
</dbReference>
<dbReference type="SUPFAM" id="SSF51230">
    <property type="entry name" value="Single hybrid motif"/>
    <property type="match status" value="1"/>
</dbReference>
<dbReference type="RefSeq" id="WP_394475627.1">
    <property type="nucleotide sequence ID" value="NZ_JBIGHV010000001.1"/>
</dbReference>
<organism evidence="5 6">
    <name type="scientific">Pelomonas parva</name>
    <dbReference type="NCBI Taxonomy" id="3299032"/>
    <lineage>
        <taxon>Bacteria</taxon>
        <taxon>Pseudomonadati</taxon>
        <taxon>Pseudomonadota</taxon>
        <taxon>Betaproteobacteria</taxon>
        <taxon>Burkholderiales</taxon>
        <taxon>Sphaerotilaceae</taxon>
        <taxon>Roseateles</taxon>
    </lineage>
</organism>
<feature type="domain" description="Lipoyl-binding" evidence="3">
    <location>
        <begin position="85"/>
        <end position="114"/>
    </location>
</feature>
<evidence type="ECO:0000259" key="3">
    <source>
        <dbReference type="Pfam" id="PF00364"/>
    </source>
</evidence>
<accession>A0ABW7F093</accession>
<keyword evidence="2" id="KW-0812">Transmembrane</keyword>